<feature type="region of interest" description="Disordered" evidence="1">
    <location>
        <begin position="1"/>
        <end position="80"/>
    </location>
</feature>
<feature type="compositionally biased region" description="Basic and acidic residues" evidence="1">
    <location>
        <begin position="454"/>
        <end position="472"/>
    </location>
</feature>
<evidence type="ECO:0000313" key="2">
    <source>
        <dbReference type="EMBL" id="KDQ27605.1"/>
    </source>
</evidence>
<evidence type="ECO:0000256" key="1">
    <source>
        <dbReference type="SAM" id="MobiDB-lite"/>
    </source>
</evidence>
<dbReference type="OrthoDB" id="2434934at2759"/>
<feature type="compositionally biased region" description="Polar residues" evidence="1">
    <location>
        <begin position="494"/>
        <end position="506"/>
    </location>
</feature>
<organism evidence="2 3">
    <name type="scientific">Pleurotus ostreatus (strain PC15)</name>
    <name type="common">Oyster mushroom</name>
    <dbReference type="NCBI Taxonomy" id="1137138"/>
    <lineage>
        <taxon>Eukaryota</taxon>
        <taxon>Fungi</taxon>
        <taxon>Dikarya</taxon>
        <taxon>Basidiomycota</taxon>
        <taxon>Agaricomycotina</taxon>
        <taxon>Agaricomycetes</taxon>
        <taxon>Agaricomycetidae</taxon>
        <taxon>Agaricales</taxon>
        <taxon>Pleurotineae</taxon>
        <taxon>Pleurotaceae</taxon>
        <taxon>Pleurotus</taxon>
    </lineage>
</organism>
<accession>A0A067NKP8</accession>
<dbReference type="VEuPathDB" id="FungiDB:PLEOSDRAFT_1064922"/>
<sequence>MGILALLSPTEPAKQPPMPESQNQAAQVDSEPPSVSQSESPPTPAVQEAVGDEASVAFPPTLNDIPQSPPAASDEKHTDDLTRARVRRFSFKTFSYVDVQPSDEPNGHKPHELSAVKEHEKKQRAGQAFTKRLIKPINATSNRKAKQSALMVRSLIIGPAASAASPKVTKAVAKPQLRKLKSELMRPKSANKVIAQLRALPVMDDVIDKETKKPIGVEDRARGPIHAVCLAHTDAEADAMHFCQLASDAQDEQVAAASFGGITPASTSMDKLTKMFNNMRLVELVKAPNLGLGEPGDGEGILAGAVPTAETVLNGFKQITPQLMALGFATGRAMLPDHTDVYPPLDRMSVLTYWWGLEVALPPPSLQYLSNAQSISSSLMNFLSAIALINNGVREILPFVRYISQFVDFEFSAIQGQDRGNGVVCAATWIMPAAMVPRPWDFPSPPGEGGPEGDAAKGDFKEPQADNPDLRDLPPLSVPVVIPPLPSLVVTSPTNSSDSQASVSTS</sequence>
<name>A0A067NKP8_PLEO1</name>
<evidence type="ECO:0000313" key="3">
    <source>
        <dbReference type="Proteomes" id="UP000027073"/>
    </source>
</evidence>
<feature type="compositionally biased region" description="Low complexity" evidence="1">
    <location>
        <begin position="30"/>
        <end position="40"/>
    </location>
</feature>
<gene>
    <name evidence="2" type="ORF">PLEOSDRAFT_1064922</name>
</gene>
<reference evidence="3" key="1">
    <citation type="journal article" date="2014" name="Proc. Natl. Acad. Sci. U.S.A.">
        <title>Extensive sampling of basidiomycete genomes demonstrates inadequacy of the white-rot/brown-rot paradigm for wood decay fungi.</title>
        <authorList>
            <person name="Riley R."/>
            <person name="Salamov A.A."/>
            <person name="Brown D.W."/>
            <person name="Nagy L.G."/>
            <person name="Floudas D."/>
            <person name="Held B.W."/>
            <person name="Levasseur A."/>
            <person name="Lombard V."/>
            <person name="Morin E."/>
            <person name="Otillar R."/>
            <person name="Lindquist E.A."/>
            <person name="Sun H."/>
            <person name="LaButti K.M."/>
            <person name="Schmutz J."/>
            <person name="Jabbour D."/>
            <person name="Luo H."/>
            <person name="Baker S.E."/>
            <person name="Pisabarro A.G."/>
            <person name="Walton J.D."/>
            <person name="Blanchette R.A."/>
            <person name="Henrissat B."/>
            <person name="Martin F."/>
            <person name="Cullen D."/>
            <person name="Hibbett D.S."/>
            <person name="Grigoriev I.V."/>
        </authorList>
    </citation>
    <scope>NUCLEOTIDE SEQUENCE [LARGE SCALE GENOMIC DNA]</scope>
    <source>
        <strain evidence="3">PC15</strain>
    </source>
</reference>
<dbReference type="HOGENOM" id="CLU_028832_1_1_1"/>
<dbReference type="Proteomes" id="UP000027073">
    <property type="component" value="Unassembled WGS sequence"/>
</dbReference>
<dbReference type="AlphaFoldDB" id="A0A067NKP8"/>
<dbReference type="InParanoid" id="A0A067NKP8"/>
<dbReference type="EMBL" id="KL198008">
    <property type="protein sequence ID" value="KDQ27605.1"/>
    <property type="molecule type" value="Genomic_DNA"/>
</dbReference>
<protein>
    <submittedName>
        <fullName evidence="2">Uncharacterized protein</fullName>
    </submittedName>
</protein>
<proteinExistence type="predicted"/>
<feature type="region of interest" description="Disordered" evidence="1">
    <location>
        <begin position="440"/>
        <end position="506"/>
    </location>
</feature>